<dbReference type="Proteomes" id="UP000679247">
    <property type="component" value="Chromosome"/>
</dbReference>
<proteinExistence type="predicted"/>
<reference evidence="1 2" key="1">
    <citation type="submission" date="2021-03" db="EMBL/GenBank/DDBJ databases">
        <title>The first data on the complete genome of the tetrodotoxin-producing bacterium.</title>
        <authorList>
            <person name="Melnikova D.I."/>
            <person name="Nijland R."/>
            <person name="Magarlamov T.Y."/>
        </authorList>
    </citation>
    <scope>NUCLEOTIDE SEQUENCE [LARGE SCALE GENOMIC DNA]</scope>
    <source>
        <strain evidence="1 2">1839</strain>
    </source>
</reference>
<gene>
    <name evidence="1" type="ORF">J1899_20365</name>
</gene>
<evidence type="ECO:0000313" key="2">
    <source>
        <dbReference type="Proteomes" id="UP000679247"/>
    </source>
</evidence>
<sequence>MYNISNEKAIKIGVTTFAELNYKESDLEELLRKNIDMICDEEESMLIVGKQVRNSQHGISDLTAVDNKGNIVLVEIKRDRKDIEGRREAFEFQAIRYAASYATIEDPEDLVNKIYAPYIEKYRNDFEESSLTSAELGTRKITEFLRENGAETNFNKNQKIILVASDYDEQTLSAVAWLNSNNVDISCFKMIPYNINNEVYINIEKILPLSTYKDYYVNFLDSPIKGSSQKKGFTRRSLPKINEMIEWGVVKAGDKIVAKGREEEGTLLTNGNVEVNGEETSMQKWLKELFGWSSIQTYVFAVHKDTGKTLSQIREEYMEKEQEGNI</sequence>
<accession>A0ABX8FAS6</accession>
<evidence type="ECO:0000313" key="1">
    <source>
        <dbReference type="EMBL" id="QVY61279.1"/>
    </source>
</evidence>
<protein>
    <recommendedName>
        <fullName evidence="3">RAMA domain-containing protein</fullName>
    </recommendedName>
</protein>
<dbReference type="EMBL" id="CP071709">
    <property type="protein sequence ID" value="QVY61279.1"/>
    <property type="molecule type" value="Genomic_DNA"/>
</dbReference>
<keyword evidence="2" id="KW-1185">Reference proteome</keyword>
<organism evidence="1 2">
    <name type="scientific">Cytobacillus gottheilii</name>
    <dbReference type="NCBI Taxonomy" id="859144"/>
    <lineage>
        <taxon>Bacteria</taxon>
        <taxon>Bacillati</taxon>
        <taxon>Bacillota</taxon>
        <taxon>Bacilli</taxon>
        <taxon>Bacillales</taxon>
        <taxon>Bacillaceae</taxon>
        <taxon>Cytobacillus</taxon>
    </lineage>
</organism>
<dbReference type="RefSeq" id="WP_214476351.1">
    <property type="nucleotide sequence ID" value="NZ_CP071709.1"/>
</dbReference>
<dbReference type="Gene3D" id="3.40.1350.10">
    <property type="match status" value="1"/>
</dbReference>
<evidence type="ECO:0008006" key="3">
    <source>
        <dbReference type="Google" id="ProtNLM"/>
    </source>
</evidence>
<dbReference type="InterPro" id="IPR011856">
    <property type="entry name" value="tRNA_endonuc-like_dom_sf"/>
</dbReference>
<name>A0ABX8FAS6_9BACI</name>